<accession>A0A5J4R4N8</accession>
<reference evidence="1" key="1">
    <citation type="submission" date="2019-03" db="EMBL/GenBank/DDBJ databases">
        <title>Single cell metagenomics reveals metabolic interactions within the superorganism composed of flagellate Streblomastix strix and complex community of Bacteroidetes bacteria on its surface.</title>
        <authorList>
            <person name="Treitli S.C."/>
            <person name="Kolisko M."/>
            <person name="Husnik F."/>
            <person name="Keeling P."/>
            <person name="Hampl V."/>
        </authorList>
    </citation>
    <scope>NUCLEOTIDE SEQUENCE</scope>
    <source>
        <strain evidence="1">STM</strain>
    </source>
</reference>
<comment type="caution">
    <text evidence="1">The sequence shown here is derived from an EMBL/GenBank/DDBJ whole genome shotgun (WGS) entry which is preliminary data.</text>
</comment>
<gene>
    <name evidence="1" type="ORF">EZS27_022594</name>
</gene>
<sequence>MAFSPEGIDEMNKNIRELNGGKNHQSILKARIYEPIGNKFQVGYTGNKKNKYVEAAKGTNLFYAIYQSEEGKRTYDTIPLNVVIERQKQGELPVLETQIIGEQEVHLLFSLSPNDLVYVPKADERENPHWVDFKNLTKEQMKQIYKTVSFTGNRCYFIQASVANVIVDKFEFSALNKMERSIEEDVIIKGICWKLKTDRLGNITECKR</sequence>
<organism evidence="1">
    <name type="scientific">termite gut metagenome</name>
    <dbReference type="NCBI Taxonomy" id="433724"/>
    <lineage>
        <taxon>unclassified sequences</taxon>
        <taxon>metagenomes</taxon>
        <taxon>organismal metagenomes</taxon>
    </lineage>
</organism>
<protein>
    <submittedName>
        <fullName evidence="1">CRISPR-associated endonuclease Cas9</fullName>
        <ecNumber evidence="1">3.1.-.-</ecNumber>
    </submittedName>
</protein>
<dbReference type="EC" id="3.1.-.-" evidence="1"/>
<keyword evidence="1" id="KW-0540">Nuclease</keyword>
<proteinExistence type="predicted"/>
<dbReference type="AlphaFoldDB" id="A0A5J4R4N8"/>
<name>A0A5J4R4N8_9ZZZZ</name>
<dbReference type="GO" id="GO:0004519">
    <property type="term" value="F:endonuclease activity"/>
    <property type="evidence" value="ECO:0007669"/>
    <property type="project" value="UniProtKB-KW"/>
</dbReference>
<keyword evidence="1" id="KW-0255">Endonuclease</keyword>
<evidence type="ECO:0000313" key="1">
    <source>
        <dbReference type="EMBL" id="KAA6328525.1"/>
    </source>
</evidence>
<dbReference type="GO" id="GO:0016787">
    <property type="term" value="F:hydrolase activity"/>
    <property type="evidence" value="ECO:0007669"/>
    <property type="project" value="UniProtKB-KW"/>
</dbReference>
<keyword evidence="1" id="KW-0378">Hydrolase</keyword>
<dbReference type="EMBL" id="SNRY01001805">
    <property type="protein sequence ID" value="KAA6328525.1"/>
    <property type="molecule type" value="Genomic_DNA"/>
</dbReference>